<keyword evidence="7" id="KW-0812">Transmembrane</keyword>
<dbReference type="Gene3D" id="1.10.1380.10">
    <property type="entry name" value="Neutral endopeptidase , domain2"/>
    <property type="match status" value="1"/>
</dbReference>
<accession>A0AAU9X354</accession>
<sequence length="757" mass="85555">MKMIPTDPDNVVFKELPYRQKAKRIITALAVIIILLFILCVIFIVLFAMKKTKTQEEKGHEESVQKTCASKKCLFAAVDMLKQLNQTVDPCEDFYEYACGGWETENALKPGETHVTGFALVKGKSYQVLREALANAEKNYSTNEAVMKTVKFYNVCIDKPSVEARGDGPLKKLIVEMGGWHVTGNMTPLSSMNIIERIGKVSRELFIKPFVDVTVFIDPHDSNKHILQFAQGELGMLRSYYTKNTSDSQTIREAYKTYMKTIAKYLGGGPDSDNQMMKVFDLETKIASLGQDGEDGSIIETLKRDLPPGAIVMDLRVTLKQISETTEIDVEEIVALVNAVFKRQKRTFQKDEKVIAYPVKYFTKLFSLYRNVVKSDPEVLVNYIMWQVINNFVKIMPQKYRDAREMVSVAIAGNMTRYPWEQCIDGMQQVFGMPLGLLFVDASFDEGSKATITQMTELIKEEFISGLDSLKWMSSETKKNARIKANAIVQDIGYPDFIKDPSKLAAKIKDLTVGEHLFENTRNALTFVADETYGSLDKPVDRDQWYMGPSQVNGYYSPRQNRIVFLAAILQPPFYNPKYPKYFNYGGIGMVIGHEVTHGFDGSGALFDKDGNINNWWSIKSYLGFLLRTKCLSEQYSQFDVFGKKVDGNQTLNENIADNGGIKLAFNAYKSLVAKEGTEGALPGLGLTEEQLFFIGFAQPWCSIYKKKAALLQLETDSHTFPKYRILGPLHNYDKFAEAFKCKPGSPMNPAKKCSLW</sequence>
<keyword evidence="5" id="KW-0862">Zinc</keyword>
<dbReference type="InterPro" id="IPR000718">
    <property type="entry name" value="Peptidase_M13"/>
</dbReference>
<dbReference type="GO" id="GO:0046872">
    <property type="term" value="F:metal ion binding"/>
    <property type="evidence" value="ECO:0007669"/>
    <property type="project" value="UniProtKB-KW"/>
</dbReference>
<gene>
    <name evidence="10" type="ORF">PMEA_00016148</name>
</gene>
<comment type="caution">
    <text evidence="10">The sequence shown here is derived from an EMBL/GenBank/DDBJ whole genome shotgun (WGS) entry which is preliminary data.</text>
</comment>
<dbReference type="Pfam" id="PF01431">
    <property type="entry name" value="Peptidase_M13"/>
    <property type="match status" value="1"/>
</dbReference>
<dbReference type="GO" id="GO:0005886">
    <property type="term" value="C:plasma membrane"/>
    <property type="evidence" value="ECO:0007669"/>
    <property type="project" value="TreeGrafter"/>
</dbReference>
<keyword evidence="3" id="KW-0479">Metal-binding</keyword>
<dbReference type="Pfam" id="PF05649">
    <property type="entry name" value="Peptidase_M13_N"/>
    <property type="match status" value="1"/>
</dbReference>
<evidence type="ECO:0000259" key="8">
    <source>
        <dbReference type="Pfam" id="PF01431"/>
    </source>
</evidence>
<comment type="cofactor">
    <cofactor evidence="1">
        <name>Zn(2+)</name>
        <dbReference type="ChEBI" id="CHEBI:29105"/>
    </cofactor>
</comment>
<protein>
    <recommendedName>
        <fullName evidence="12">Endothelin-converting enzyme 1</fullName>
    </recommendedName>
</protein>
<organism evidence="10 11">
    <name type="scientific">Pocillopora meandrina</name>
    <dbReference type="NCBI Taxonomy" id="46732"/>
    <lineage>
        <taxon>Eukaryota</taxon>
        <taxon>Metazoa</taxon>
        <taxon>Cnidaria</taxon>
        <taxon>Anthozoa</taxon>
        <taxon>Hexacorallia</taxon>
        <taxon>Scleractinia</taxon>
        <taxon>Astrocoeniina</taxon>
        <taxon>Pocilloporidae</taxon>
        <taxon>Pocillopora</taxon>
    </lineage>
</organism>
<dbReference type="PANTHER" id="PTHR11733:SF240">
    <property type="entry name" value="GH14155P-RELATED"/>
    <property type="match status" value="1"/>
</dbReference>
<evidence type="ECO:0000256" key="2">
    <source>
        <dbReference type="ARBA" id="ARBA00022670"/>
    </source>
</evidence>
<dbReference type="GO" id="GO:0016485">
    <property type="term" value="P:protein processing"/>
    <property type="evidence" value="ECO:0007669"/>
    <property type="project" value="TreeGrafter"/>
</dbReference>
<keyword evidence="7" id="KW-1133">Transmembrane helix</keyword>
<evidence type="ECO:0000256" key="5">
    <source>
        <dbReference type="ARBA" id="ARBA00022833"/>
    </source>
</evidence>
<keyword evidence="4" id="KW-0378">Hydrolase</keyword>
<keyword evidence="7" id="KW-0472">Membrane</keyword>
<dbReference type="InterPro" id="IPR008753">
    <property type="entry name" value="Peptidase_M13_N"/>
</dbReference>
<dbReference type="GO" id="GO:0004222">
    <property type="term" value="F:metalloendopeptidase activity"/>
    <property type="evidence" value="ECO:0007669"/>
    <property type="project" value="InterPro"/>
</dbReference>
<evidence type="ECO:0000256" key="3">
    <source>
        <dbReference type="ARBA" id="ARBA00022723"/>
    </source>
</evidence>
<dbReference type="InterPro" id="IPR024079">
    <property type="entry name" value="MetalloPept_cat_dom_sf"/>
</dbReference>
<dbReference type="SUPFAM" id="SSF55486">
    <property type="entry name" value="Metalloproteases ('zincins'), catalytic domain"/>
    <property type="match status" value="1"/>
</dbReference>
<feature type="domain" description="Peptidase M13 N-terminal" evidence="9">
    <location>
        <begin position="90"/>
        <end position="495"/>
    </location>
</feature>
<keyword evidence="2" id="KW-0645">Protease</keyword>
<dbReference type="AlphaFoldDB" id="A0AAU9X354"/>
<dbReference type="InterPro" id="IPR042089">
    <property type="entry name" value="Peptidase_M13_dom_2"/>
</dbReference>
<dbReference type="PROSITE" id="PS51885">
    <property type="entry name" value="NEPRILYSIN"/>
    <property type="match status" value="1"/>
</dbReference>
<feature type="transmembrane region" description="Helical" evidence="7">
    <location>
        <begin position="25"/>
        <end position="49"/>
    </location>
</feature>
<dbReference type="PANTHER" id="PTHR11733">
    <property type="entry name" value="ZINC METALLOPROTEASE FAMILY M13 NEPRILYSIN-RELATED"/>
    <property type="match status" value="1"/>
</dbReference>
<feature type="domain" description="Peptidase M13 C-terminal" evidence="8">
    <location>
        <begin position="553"/>
        <end position="756"/>
    </location>
</feature>
<reference evidence="10 11" key="1">
    <citation type="submission" date="2022-05" db="EMBL/GenBank/DDBJ databases">
        <authorList>
            <consortium name="Genoscope - CEA"/>
            <person name="William W."/>
        </authorList>
    </citation>
    <scope>NUCLEOTIDE SEQUENCE [LARGE SCALE GENOMIC DNA]</scope>
</reference>
<keyword evidence="11" id="KW-1185">Reference proteome</keyword>
<dbReference type="Gene3D" id="3.40.390.10">
    <property type="entry name" value="Collagenase (Catalytic Domain)"/>
    <property type="match status" value="1"/>
</dbReference>
<evidence type="ECO:0000256" key="6">
    <source>
        <dbReference type="ARBA" id="ARBA00023049"/>
    </source>
</evidence>
<evidence type="ECO:0000256" key="1">
    <source>
        <dbReference type="ARBA" id="ARBA00001947"/>
    </source>
</evidence>
<evidence type="ECO:0000259" key="9">
    <source>
        <dbReference type="Pfam" id="PF05649"/>
    </source>
</evidence>
<dbReference type="EMBL" id="CALNXJ010000029">
    <property type="protein sequence ID" value="CAH3135307.1"/>
    <property type="molecule type" value="Genomic_DNA"/>
</dbReference>
<dbReference type="PRINTS" id="PR00786">
    <property type="entry name" value="NEPRILYSIN"/>
</dbReference>
<evidence type="ECO:0000313" key="11">
    <source>
        <dbReference type="Proteomes" id="UP001159428"/>
    </source>
</evidence>
<dbReference type="Proteomes" id="UP001159428">
    <property type="component" value="Unassembled WGS sequence"/>
</dbReference>
<evidence type="ECO:0000313" key="10">
    <source>
        <dbReference type="EMBL" id="CAH3135307.1"/>
    </source>
</evidence>
<evidence type="ECO:0000256" key="4">
    <source>
        <dbReference type="ARBA" id="ARBA00022801"/>
    </source>
</evidence>
<evidence type="ECO:0000256" key="7">
    <source>
        <dbReference type="SAM" id="Phobius"/>
    </source>
</evidence>
<dbReference type="CDD" id="cd08662">
    <property type="entry name" value="M13"/>
    <property type="match status" value="1"/>
</dbReference>
<keyword evidence="6" id="KW-0482">Metalloprotease</keyword>
<name>A0AAU9X354_9CNID</name>
<dbReference type="InterPro" id="IPR018497">
    <property type="entry name" value="Peptidase_M13_C"/>
</dbReference>
<proteinExistence type="predicted"/>
<evidence type="ECO:0008006" key="12">
    <source>
        <dbReference type="Google" id="ProtNLM"/>
    </source>
</evidence>